<evidence type="ECO:0000313" key="3">
    <source>
        <dbReference type="Proteomes" id="UP001500729"/>
    </source>
</evidence>
<protein>
    <recommendedName>
        <fullName evidence="4">Modulator of FtsH protease</fullName>
    </recommendedName>
</protein>
<organism evidence="2 3">
    <name type="scientific">Saccharopolyspora erythraea</name>
    <name type="common">Streptomyces erythraeus</name>
    <dbReference type="NCBI Taxonomy" id="1836"/>
    <lineage>
        <taxon>Bacteria</taxon>
        <taxon>Bacillati</taxon>
        <taxon>Actinomycetota</taxon>
        <taxon>Actinomycetes</taxon>
        <taxon>Pseudonocardiales</taxon>
        <taxon>Pseudonocardiaceae</taxon>
        <taxon>Saccharopolyspora</taxon>
    </lineage>
</organism>
<keyword evidence="1" id="KW-0472">Membrane</keyword>
<evidence type="ECO:0000313" key="2">
    <source>
        <dbReference type="EMBL" id="GAA0522212.1"/>
    </source>
</evidence>
<feature type="transmembrane region" description="Helical" evidence="1">
    <location>
        <begin position="73"/>
        <end position="92"/>
    </location>
</feature>
<keyword evidence="1" id="KW-0812">Transmembrane</keyword>
<reference evidence="2 3" key="1">
    <citation type="journal article" date="2019" name="Int. J. Syst. Evol. Microbiol.">
        <title>The Global Catalogue of Microorganisms (GCM) 10K type strain sequencing project: providing services to taxonomists for standard genome sequencing and annotation.</title>
        <authorList>
            <consortium name="The Broad Institute Genomics Platform"/>
            <consortium name="The Broad Institute Genome Sequencing Center for Infectious Disease"/>
            <person name="Wu L."/>
            <person name="Ma J."/>
        </authorList>
    </citation>
    <scope>NUCLEOTIDE SEQUENCE [LARGE SCALE GENOMIC DNA]</scope>
    <source>
        <strain evidence="2 3">JCM 10303</strain>
    </source>
</reference>
<sequence>MSAYQSEGWSDFGVATAGAGAALAGLLFVSLSINLQRILAGNRLTARAAHTLVLLGVPMVTALLLLIPEQHPAALGAELATGVVTGGWLFRLNRPWLRAPEQSLVAWFLGQAAPSALLSLSLALSGFGVLTGTLGGLYWLPVGLIAGLVAAMLNAWVLLVEILR</sequence>
<dbReference type="Proteomes" id="UP001500729">
    <property type="component" value="Unassembled WGS sequence"/>
</dbReference>
<evidence type="ECO:0008006" key="4">
    <source>
        <dbReference type="Google" id="ProtNLM"/>
    </source>
</evidence>
<keyword evidence="1" id="KW-1133">Transmembrane helix</keyword>
<feature type="transmembrane region" description="Helical" evidence="1">
    <location>
        <begin position="136"/>
        <end position="159"/>
    </location>
</feature>
<feature type="transmembrane region" description="Helical" evidence="1">
    <location>
        <begin position="47"/>
        <end position="67"/>
    </location>
</feature>
<name>A0ABN1CMM0_SACER</name>
<dbReference type="EMBL" id="BAAAGS010000011">
    <property type="protein sequence ID" value="GAA0522212.1"/>
    <property type="molecule type" value="Genomic_DNA"/>
</dbReference>
<proteinExistence type="predicted"/>
<gene>
    <name evidence="2" type="ORF">GCM10009533_21700</name>
</gene>
<keyword evidence="3" id="KW-1185">Reference proteome</keyword>
<comment type="caution">
    <text evidence="2">The sequence shown here is derived from an EMBL/GenBank/DDBJ whole genome shotgun (WGS) entry which is preliminary data.</text>
</comment>
<evidence type="ECO:0000256" key="1">
    <source>
        <dbReference type="SAM" id="Phobius"/>
    </source>
</evidence>
<feature type="transmembrane region" description="Helical" evidence="1">
    <location>
        <begin position="12"/>
        <end position="35"/>
    </location>
</feature>
<feature type="transmembrane region" description="Helical" evidence="1">
    <location>
        <begin position="104"/>
        <end position="130"/>
    </location>
</feature>
<accession>A0ABN1CMM0</accession>